<evidence type="ECO:0000313" key="1">
    <source>
        <dbReference type="EMBL" id="KAH3860993.1"/>
    </source>
</evidence>
<proteinExistence type="predicted"/>
<organism evidence="1 2">
    <name type="scientific">Dreissena polymorpha</name>
    <name type="common">Zebra mussel</name>
    <name type="synonym">Mytilus polymorpha</name>
    <dbReference type="NCBI Taxonomy" id="45954"/>
    <lineage>
        <taxon>Eukaryota</taxon>
        <taxon>Metazoa</taxon>
        <taxon>Spiralia</taxon>
        <taxon>Lophotrochozoa</taxon>
        <taxon>Mollusca</taxon>
        <taxon>Bivalvia</taxon>
        <taxon>Autobranchia</taxon>
        <taxon>Heteroconchia</taxon>
        <taxon>Euheterodonta</taxon>
        <taxon>Imparidentia</taxon>
        <taxon>Neoheterodontei</taxon>
        <taxon>Myida</taxon>
        <taxon>Dreissenoidea</taxon>
        <taxon>Dreissenidae</taxon>
        <taxon>Dreissena</taxon>
    </lineage>
</organism>
<sequence>FCFHERQPRTCGPRDRFFYRNRDIADGHPGGIFSLKLNESHQPVLNILTKCSRYGETSAKLLATLEPGQHLTQDTLDKLFLISHAQCKYLQDEYAAVLLNSQFDNSTSRLFRAVQKNTSWLNAESFGRNEEVTLSAS</sequence>
<reference evidence="1" key="2">
    <citation type="submission" date="2020-11" db="EMBL/GenBank/DDBJ databases">
        <authorList>
            <person name="McCartney M.A."/>
            <person name="Auch B."/>
            <person name="Kono T."/>
            <person name="Mallez S."/>
            <person name="Becker A."/>
            <person name="Gohl D.M."/>
            <person name="Silverstein K.A.T."/>
            <person name="Koren S."/>
            <person name="Bechman K.B."/>
            <person name="Herman A."/>
            <person name="Abrahante J.E."/>
            <person name="Garbe J."/>
        </authorList>
    </citation>
    <scope>NUCLEOTIDE SEQUENCE</scope>
    <source>
        <strain evidence="1">Duluth1</strain>
        <tissue evidence="1">Whole animal</tissue>
    </source>
</reference>
<accession>A0A9D4LM12</accession>
<reference evidence="1" key="1">
    <citation type="journal article" date="2019" name="bioRxiv">
        <title>The Genome of the Zebra Mussel, Dreissena polymorpha: A Resource for Invasive Species Research.</title>
        <authorList>
            <person name="McCartney M.A."/>
            <person name="Auch B."/>
            <person name="Kono T."/>
            <person name="Mallez S."/>
            <person name="Zhang Y."/>
            <person name="Obille A."/>
            <person name="Becker A."/>
            <person name="Abrahante J.E."/>
            <person name="Garbe J."/>
            <person name="Badalamenti J.P."/>
            <person name="Herman A."/>
            <person name="Mangelson H."/>
            <person name="Liachko I."/>
            <person name="Sullivan S."/>
            <person name="Sone E.D."/>
            <person name="Koren S."/>
            <person name="Silverstein K.A.T."/>
            <person name="Beckman K.B."/>
            <person name="Gohl D.M."/>
        </authorList>
    </citation>
    <scope>NUCLEOTIDE SEQUENCE</scope>
    <source>
        <strain evidence="1">Duluth1</strain>
        <tissue evidence="1">Whole animal</tissue>
    </source>
</reference>
<evidence type="ECO:0000313" key="2">
    <source>
        <dbReference type="Proteomes" id="UP000828390"/>
    </source>
</evidence>
<name>A0A9D4LM12_DREPO</name>
<dbReference type="Proteomes" id="UP000828390">
    <property type="component" value="Unassembled WGS sequence"/>
</dbReference>
<feature type="non-terminal residue" evidence="1">
    <location>
        <position position="137"/>
    </location>
</feature>
<dbReference type="AlphaFoldDB" id="A0A9D4LM12"/>
<comment type="caution">
    <text evidence="1">The sequence shown here is derived from an EMBL/GenBank/DDBJ whole genome shotgun (WGS) entry which is preliminary data.</text>
</comment>
<keyword evidence="2" id="KW-1185">Reference proteome</keyword>
<protein>
    <submittedName>
        <fullName evidence="1">Uncharacterized protein</fullName>
    </submittedName>
</protein>
<dbReference type="EMBL" id="JAIWYP010000002">
    <property type="protein sequence ID" value="KAH3860993.1"/>
    <property type="molecule type" value="Genomic_DNA"/>
</dbReference>
<gene>
    <name evidence="1" type="ORF">DPMN_023919</name>
</gene>